<evidence type="ECO:0000259" key="4">
    <source>
        <dbReference type="Pfam" id="PF20147"/>
    </source>
</evidence>
<dbReference type="Pfam" id="PF20147">
    <property type="entry name" value="Crinkler"/>
    <property type="match status" value="1"/>
</dbReference>
<name>A0ABN7X507_GIGMA</name>
<evidence type="ECO:0000256" key="1">
    <source>
        <dbReference type="ARBA" id="ARBA00004340"/>
    </source>
</evidence>
<reference evidence="5 6" key="1">
    <citation type="submission" date="2021-06" db="EMBL/GenBank/DDBJ databases">
        <authorList>
            <person name="Kallberg Y."/>
            <person name="Tangrot J."/>
            <person name="Rosling A."/>
        </authorList>
    </citation>
    <scope>NUCLEOTIDE SEQUENCE [LARGE SCALE GENOMIC DNA]</scope>
    <source>
        <strain evidence="5 6">120-4 pot B 10/14</strain>
    </source>
</reference>
<proteinExistence type="predicted"/>
<feature type="non-terminal residue" evidence="5">
    <location>
        <position position="291"/>
    </location>
</feature>
<evidence type="ECO:0000256" key="3">
    <source>
        <dbReference type="ARBA" id="ARBA00022525"/>
    </source>
</evidence>
<sequence length="291" mass="34097">EDPLDDMFTVRINKNEPIGNLKKLIRVANPQIFVDVADKDLKLWKVDITLDKPNEKLKILKNKERAVIKECLEGMKLVVFKKIKEVSLNDIKHKVLNNLLLLQDMKADNLNLYFNREDDKNSEELEFKNDRDFQEYLKYCVMTSSLSLKIQFSCGVNSLKDSKADELLKHLYKDLKLCLKAIHRKLEATKSKFVEPFLVIAMSLFYGRVKLYPEHDVQRTYEREPLDFCLYLKGIIIGVVEVKKDDFDQGMAQTAMQLHCSLEKNRKRKRNEIEEIEDLFIDKAYGIITDS</sequence>
<keyword evidence="6" id="KW-1185">Reference proteome</keyword>
<feature type="non-terminal residue" evidence="5">
    <location>
        <position position="1"/>
    </location>
</feature>
<dbReference type="InterPro" id="IPR045379">
    <property type="entry name" value="Crinkler_N"/>
</dbReference>
<comment type="caution">
    <text evidence="5">The sequence shown here is derived from an EMBL/GenBank/DDBJ whole genome shotgun (WGS) entry which is preliminary data.</text>
</comment>
<evidence type="ECO:0000313" key="5">
    <source>
        <dbReference type="EMBL" id="CAG8848259.1"/>
    </source>
</evidence>
<gene>
    <name evidence="5" type="ORF">GMARGA_LOCUS39097</name>
</gene>
<accession>A0ABN7X507</accession>
<evidence type="ECO:0000256" key="2">
    <source>
        <dbReference type="ARBA" id="ARBA00004613"/>
    </source>
</evidence>
<comment type="subcellular location">
    <subcellularLocation>
        <location evidence="1">Host cell</location>
    </subcellularLocation>
    <subcellularLocation>
        <location evidence="2">Secreted</location>
    </subcellularLocation>
</comment>
<organism evidence="5 6">
    <name type="scientific">Gigaspora margarita</name>
    <dbReference type="NCBI Taxonomy" id="4874"/>
    <lineage>
        <taxon>Eukaryota</taxon>
        <taxon>Fungi</taxon>
        <taxon>Fungi incertae sedis</taxon>
        <taxon>Mucoromycota</taxon>
        <taxon>Glomeromycotina</taxon>
        <taxon>Glomeromycetes</taxon>
        <taxon>Diversisporales</taxon>
        <taxon>Gigasporaceae</taxon>
        <taxon>Gigaspora</taxon>
    </lineage>
</organism>
<keyword evidence="3" id="KW-0964">Secreted</keyword>
<dbReference type="Proteomes" id="UP000789901">
    <property type="component" value="Unassembled WGS sequence"/>
</dbReference>
<evidence type="ECO:0000313" key="6">
    <source>
        <dbReference type="Proteomes" id="UP000789901"/>
    </source>
</evidence>
<feature type="domain" description="Crinkler effector protein N-terminal" evidence="4">
    <location>
        <begin position="6"/>
        <end position="63"/>
    </location>
</feature>
<protein>
    <submittedName>
        <fullName evidence="5">39248_t:CDS:1</fullName>
    </submittedName>
</protein>
<dbReference type="EMBL" id="CAJVQB010091257">
    <property type="protein sequence ID" value="CAG8848259.1"/>
    <property type="molecule type" value="Genomic_DNA"/>
</dbReference>